<dbReference type="AlphaFoldDB" id="A0A165X816"/>
<dbReference type="Proteomes" id="UP000076798">
    <property type="component" value="Unassembled WGS sequence"/>
</dbReference>
<keyword evidence="1" id="KW-0175">Coiled coil</keyword>
<evidence type="ECO:0000256" key="1">
    <source>
        <dbReference type="SAM" id="Coils"/>
    </source>
</evidence>
<evidence type="ECO:0000256" key="2">
    <source>
        <dbReference type="SAM" id="MobiDB-lite"/>
    </source>
</evidence>
<feature type="compositionally biased region" description="Basic residues" evidence="2">
    <location>
        <begin position="455"/>
        <end position="467"/>
    </location>
</feature>
<feature type="transmembrane region" description="Helical" evidence="3">
    <location>
        <begin position="194"/>
        <end position="214"/>
    </location>
</feature>
<keyword evidence="5" id="KW-1185">Reference proteome</keyword>
<sequence>MSLSTSSSPMSLSTGVESLEAPMEAEEFLNSLEADAPERVFDDDLKHVRDVMQSYEDHVAKLLQEHCDFILAEVKSTKDELSLNLQTLETRVNGELTDLGSIMDERHATDANLHDEIESRLSELEEKFERAQAANIGIRDELRVAQVQNDALARELNDIRQKRNAPSAGIVAFAILASMRIRAEGIRQYIYHRFFYLGCVTLTVKGAVSLVTGIGEKLADRRQSVMKNPGSQDEIGTQSGVIVSKISKDTRKPETSALRSVWSIEDHGGLPSWWMSLRSSYASRPVFLLAVICALAMLCMVLLSRYNTDHPVLSMRPYREGMSLFKTRWYTSRIEFGFVNMNSPAPSAKPVPKTKTWNLTITKAEGTPTVSGIPPPEEINGLAQAVSASLVISDIPRQPSPPNLPHAVSVAPIISSTSPPLARMSSNPSIPSFSKAGVDHCNNVLAQNYKKHFRRYRERKSKRTKKSQTKDKATTTSTAKGCSWYESFGCRGLTMPPLDPKDPSVRVGDLFFHRFGREPQVWYCTAARVWSILGNHEVHAPTGRFLKFDQYGVVSLVLDLKESGRASSSRSPSPSEG</sequence>
<dbReference type="EMBL" id="KV428426">
    <property type="protein sequence ID" value="KZT31922.1"/>
    <property type="molecule type" value="Genomic_DNA"/>
</dbReference>
<evidence type="ECO:0000313" key="4">
    <source>
        <dbReference type="EMBL" id="KZT31922.1"/>
    </source>
</evidence>
<reference evidence="4 5" key="1">
    <citation type="journal article" date="2016" name="Mol. Biol. Evol.">
        <title>Comparative Genomics of Early-Diverging Mushroom-Forming Fungi Provides Insights into the Origins of Lignocellulose Decay Capabilities.</title>
        <authorList>
            <person name="Nagy L.G."/>
            <person name="Riley R."/>
            <person name="Tritt A."/>
            <person name="Adam C."/>
            <person name="Daum C."/>
            <person name="Floudas D."/>
            <person name="Sun H."/>
            <person name="Yadav J.S."/>
            <person name="Pangilinan J."/>
            <person name="Larsson K.H."/>
            <person name="Matsuura K."/>
            <person name="Barry K."/>
            <person name="Labutti K."/>
            <person name="Kuo R."/>
            <person name="Ohm R.A."/>
            <person name="Bhattacharya S.S."/>
            <person name="Shirouzu T."/>
            <person name="Yoshinaga Y."/>
            <person name="Martin F.M."/>
            <person name="Grigoriev I.V."/>
            <person name="Hibbett D.S."/>
        </authorList>
    </citation>
    <scope>NUCLEOTIDE SEQUENCE [LARGE SCALE GENOMIC DNA]</scope>
    <source>
        <strain evidence="4 5">HHB10207 ss-3</strain>
    </source>
</reference>
<feature type="coiled-coil region" evidence="1">
    <location>
        <begin position="45"/>
        <end position="162"/>
    </location>
</feature>
<organism evidence="4 5">
    <name type="scientific">Sistotremastrum suecicum HHB10207 ss-3</name>
    <dbReference type="NCBI Taxonomy" id="1314776"/>
    <lineage>
        <taxon>Eukaryota</taxon>
        <taxon>Fungi</taxon>
        <taxon>Dikarya</taxon>
        <taxon>Basidiomycota</taxon>
        <taxon>Agaricomycotina</taxon>
        <taxon>Agaricomycetes</taxon>
        <taxon>Sistotremastrales</taxon>
        <taxon>Sistotremastraceae</taxon>
        <taxon>Sistotremastrum</taxon>
    </lineage>
</organism>
<proteinExistence type="predicted"/>
<keyword evidence="3" id="KW-0472">Membrane</keyword>
<keyword evidence="3" id="KW-0812">Transmembrane</keyword>
<feature type="transmembrane region" description="Helical" evidence="3">
    <location>
        <begin position="286"/>
        <end position="306"/>
    </location>
</feature>
<accession>A0A165X816</accession>
<protein>
    <submittedName>
        <fullName evidence="4">Uncharacterized protein</fullName>
    </submittedName>
</protein>
<evidence type="ECO:0000256" key="3">
    <source>
        <dbReference type="SAM" id="Phobius"/>
    </source>
</evidence>
<evidence type="ECO:0000313" key="5">
    <source>
        <dbReference type="Proteomes" id="UP000076798"/>
    </source>
</evidence>
<gene>
    <name evidence="4" type="ORF">SISSUDRAFT_1067347</name>
</gene>
<feature type="region of interest" description="Disordered" evidence="2">
    <location>
        <begin position="455"/>
        <end position="476"/>
    </location>
</feature>
<keyword evidence="3" id="KW-1133">Transmembrane helix</keyword>
<name>A0A165X816_9AGAM</name>